<comment type="caution">
    <text evidence="1">The sequence shown here is derived from an EMBL/GenBank/DDBJ whole genome shotgun (WGS) entry which is preliminary data.</text>
</comment>
<dbReference type="InterPro" id="IPR011749">
    <property type="entry name" value="CHP02243"/>
</dbReference>
<keyword evidence="2" id="KW-1185">Reference proteome</keyword>
<accession>A0A1U7IXY0</accession>
<dbReference type="STRING" id="549789.NIES30_25310"/>
<proteinExistence type="predicted"/>
<dbReference type="OrthoDB" id="9027184at2"/>
<sequence length="1109" mass="120475">MSLPPPKIDHRTYADLVAQTEALAQSLTGWRPPAGTDVDAGRAMIRLFGRLALLTHDRLNRIPDKYFLHYLDLIGTQLRPPQPARVPLTFTLAPGSTTDAFVPALTQVAAPATETAPEVVFETEQDLVVTPAQLQAVWVKQPREDAYHNCTAIALGQVGDFFSLFEADQSLEHSLYLAADRLFSGSGEKTIKLSFVTAAGTPSLLALPLTWSYWSGEQWQLASAQADANEWEIRLPRLPAIQPCLVAGLKATWLKAQLNTPLLSPRSSSPSLPTITAITATVAGQAGLQATEGTGFAPDACWSNDAPLDLSKPIYPLGEQPRLNDTFRIGSQRALGQPGATVYMQVNLRAALIHPAISVELIWEIWDGSQWVALGRSSRASAKLDPQQALQDDTQALTRSGRIQFTLPRELSQDRNLYELRSRLLTGDYGTQPTLPPTPVYTTLAQDAAAGASSLQVRDGRGFRAGDTIQIGGGGAPMQVVTLTAVAAAATGTAGSSESTLSLGTALGDGYAENSVVLRQPPAVPRGSPPLIESVSLGYSYIQTNQPVEHCRTYNDFRFVNPFPLEGASSFNPFTPSSDRHPTLYLGFDRPFSNRPISLYAQVELPPPDTITWSQRQGDIPPQPAHLVWEYASAQGWQPLGVRDGTHTFTERGVVQFIGPPDHAETQEFGQAYYWLRVRWERGQFAVLPRLRRWLLNTVWASQAQTQIDEELGSSTGNPNQSFFTSQTPVLDGQRLQVGEATLPPETEQAQLRRQAGEAAIDIQKNQAGQLERVWVTWQAVPDFYGSEPQDRHYVMDYLSGQVRFGDGLSGRVPPLGRNNLRLSYRTGGGEHGDQPALVITQLKTTIPAIDQVLNLEPAGGGADAELLSQVQERGPKQLRHRGLAVTAQDFEDLAFAASPDVVRARIITPTFSTVGAAGEARTIKWLSPNEAPTEQHRTMGQTQGGYLGSGQTVVVIVPHSVDAQPVPSLALLERVKAYLLARCLPTVDLTVAGPDWVQVSIAADIAPQNLATADATRSAVLRRIAEFLHPLTGGIKGEGWAFGRLPHRSDLYALIEAVPGVDHVRSLSGSWLNSANQAVDLFDRAQLLESPTSSFLVFSGTHTVHIVF</sequence>
<dbReference type="AlphaFoldDB" id="A0A1U7IXY0"/>
<gene>
    <name evidence="1" type="ORF">NIES30_25310</name>
</gene>
<dbReference type="RefSeq" id="WP_073611232.1">
    <property type="nucleotide sequence ID" value="NZ_MRCG01000035.1"/>
</dbReference>
<reference evidence="1 2" key="1">
    <citation type="submission" date="2016-11" db="EMBL/GenBank/DDBJ databases">
        <title>Draft Genome Sequences of Nine Cyanobacterial Strains from Diverse Habitats.</title>
        <authorList>
            <person name="Zhu T."/>
            <person name="Hou S."/>
            <person name="Lu X."/>
            <person name="Hess W.R."/>
        </authorList>
    </citation>
    <scope>NUCLEOTIDE SEQUENCE [LARGE SCALE GENOMIC DNA]</scope>
    <source>
        <strain evidence="1 2">NIES-30</strain>
    </source>
</reference>
<dbReference type="NCBIfam" id="TIGR02243">
    <property type="entry name" value="putative baseplate assembly protein"/>
    <property type="match status" value="1"/>
</dbReference>
<organism evidence="1 2">
    <name type="scientific">Phormidium tenue NIES-30</name>
    <dbReference type="NCBI Taxonomy" id="549789"/>
    <lineage>
        <taxon>Bacteria</taxon>
        <taxon>Bacillati</taxon>
        <taxon>Cyanobacteriota</taxon>
        <taxon>Cyanophyceae</taxon>
        <taxon>Oscillatoriophycideae</taxon>
        <taxon>Oscillatoriales</taxon>
        <taxon>Oscillatoriaceae</taxon>
        <taxon>Phormidium</taxon>
    </lineage>
</organism>
<name>A0A1U7IXY0_9CYAN</name>
<dbReference type="EMBL" id="MRCG01000035">
    <property type="protein sequence ID" value="OKH43272.1"/>
    <property type="molecule type" value="Genomic_DNA"/>
</dbReference>
<evidence type="ECO:0000313" key="1">
    <source>
        <dbReference type="EMBL" id="OKH43272.1"/>
    </source>
</evidence>
<evidence type="ECO:0000313" key="2">
    <source>
        <dbReference type="Proteomes" id="UP000185557"/>
    </source>
</evidence>
<protein>
    <submittedName>
        <fullName evidence="1">Putative baseplate assembly protein</fullName>
    </submittedName>
</protein>
<dbReference type="Proteomes" id="UP000185557">
    <property type="component" value="Unassembled WGS sequence"/>
</dbReference>